<evidence type="ECO:0000313" key="3">
    <source>
        <dbReference type="Proteomes" id="UP000186609"/>
    </source>
</evidence>
<sequence length="277" mass="30768">MQHRAELQAALHTIRLRSPDPLAMARFYSRAYGMSLEPLEGGYACRGPQRQVQIVGGPAHQLGFAEFALHDDAAWQAFRERARGLKTEAVPDVDGEAIGWRDPDGNLVVFSPPRQPGDAGLASSLPPATLQHFALRTPNLPDMLDFYTRQVGLVLSDAVRDPEGQLRACFLRSDHLHHALALFFAPVACFDHQSFEAPDWAAMKTWGDHMAGLREPIVWGLGRHGPGNDVFFMVRDPDGNLAEISAEIEHCESDRPAGEWPHEERTLNLWGKAILRS</sequence>
<dbReference type="InterPro" id="IPR029068">
    <property type="entry name" value="Glyas_Bleomycin-R_OHBP_Dase"/>
</dbReference>
<dbReference type="Gene3D" id="3.10.180.10">
    <property type="entry name" value="2,3-Dihydroxybiphenyl 1,2-Dioxygenase, domain 1"/>
    <property type="match status" value="2"/>
</dbReference>
<name>A0A1P8K0S9_9BURK</name>
<dbReference type="RefSeq" id="WP_076202099.1">
    <property type="nucleotide sequence ID" value="NZ_CP019236.1"/>
</dbReference>
<dbReference type="CDD" id="cd08343">
    <property type="entry name" value="ED_TypeI_classII_C"/>
    <property type="match status" value="1"/>
</dbReference>
<dbReference type="EMBL" id="CP019236">
    <property type="protein sequence ID" value="APW39609.1"/>
    <property type="molecule type" value="Genomic_DNA"/>
</dbReference>
<dbReference type="SUPFAM" id="SSF54593">
    <property type="entry name" value="Glyoxalase/Bleomycin resistance protein/Dihydroxybiphenyl dioxygenase"/>
    <property type="match status" value="2"/>
</dbReference>
<dbReference type="KEGG" id="rhy:RD110_22350"/>
<protein>
    <submittedName>
        <fullName evidence="2">Glyoxalase</fullName>
    </submittedName>
</protein>
<accession>A0A1P8K0S9</accession>
<dbReference type="OrthoDB" id="5430221at2"/>
<keyword evidence="3" id="KW-1185">Reference proteome</keyword>
<proteinExistence type="predicted"/>
<reference evidence="2 3" key="1">
    <citation type="submission" date="2017-01" db="EMBL/GenBank/DDBJ databases">
        <authorList>
            <person name="Mah S.A."/>
            <person name="Swanson W.J."/>
            <person name="Moy G.W."/>
            <person name="Vacquier V.D."/>
        </authorList>
    </citation>
    <scope>NUCLEOTIDE SEQUENCE [LARGE SCALE GENOMIC DNA]</scope>
    <source>
        <strain evidence="2 3">DCY110</strain>
    </source>
</reference>
<dbReference type="AlphaFoldDB" id="A0A1P8K0S9"/>
<gene>
    <name evidence="2" type="ORF">RD110_22350</name>
</gene>
<dbReference type="PROSITE" id="PS51819">
    <property type="entry name" value="VOC"/>
    <property type="match status" value="2"/>
</dbReference>
<feature type="domain" description="VOC" evidence="1">
    <location>
        <begin position="129"/>
        <end position="247"/>
    </location>
</feature>
<dbReference type="STRING" id="1842727.RD110_22350"/>
<evidence type="ECO:0000313" key="2">
    <source>
        <dbReference type="EMBL" id="APW39609.1"/>
    </source>
</evidence>
<dbReference type="Proteomes" id="UP000186609">
    <property type="component" value="Chromosome"/>
</dbReference>
<dbReference type="InterPro" id="IPR037523">
    <property type="entry name" value="VOC_core"/>
</dbReference>
<evidence type="ECO:0000259" key="1">
    <source>
        <dbReference type="PROSITE" id="PS51819"/>
    </source>
</evidence>
<organism evidence="2 3">
    <name type="scientific">Rhodoferax koreensis</name>
    <dbReference type="NCBI Taxonomy" id="1842727"/>
    <lineage>
        <taxon>Bacteria</taxon>
        <taxon>Pseudomonadati</taxon>
        <taxon>Pseudomonadota</taxon>
        <taxon>Betaproteobacteria</taxon>
        <taxon>Burkholderiales</taxon>
        <taxon>Comamonadaceae</taxon>
        <taxon>Rhodoferax</taxon>
    </lineage>
</organism>
<dbReference type="Pfam" id="PF00903">
    <property type="entry name" value="Glyoxalase"/>
    <property type="match status" value="1"/>
</dbReference>
<dbReference type="InterPro" id="IPR004360">
    <property type="entry name" value="Glyas_Fos-R_dOase_dom"/>
</dbReference>
<feature type="domain" description="VOC" evidence="1">
    <location>
        <begin position="10"/>
        <end position="113"/>
    </location>
</feature>